<dbReference type="EMBL" id="JAXOVC010000013">
    <property type="protein sequence ID" value="KAK4494669.1"/>
    <property type="molecule type" value="Genomic_DNA"/>
</dbReference>
<sequence length="878" mass="95121">MASNDNSTFFTQDFDYIDGAADFGQLDFNFDDYFDSDAYAAAGQDIQNTSDSLQSALGDPGVLQTHASDTNPENFSTSLSLPVEAQEAQNQDQFNDDSTNVLSSPHSANQPSFHQSEPHAIDVTANDFTSNDSTASDLTAIDYTANDYTTGDLTGGSLSMNDSPTNDSLVNHSSSMPLANQSVSQQVPALEALFDRLVQRYMTGEASFEEVTGTAYQFLQHSRVNMASVSFMQHFNAAMTRHTTDMAAVQQYGQGGVATGEGVLHIDDQPAARSSLSVRHQQDSASLSHKAGTLNNASNPQLAIDRSDRNAHTTDQLIPASSQDLDDTVSDATPARATPVKRAPKRKAGKKVEASSGTTSSRERGHKLKAAGKAANVSVDRESDEVEAGFEDMLKDLNDTKEQEERDVFAVAEEWVKQCDLVIVPYPFDSAKDDVNEVMMPDKVVEIAEKIRGALTEDYDEPGEGWKDDEIEYYHKQQKAALKRLLKVLDGSHGKKKALVQAIRLVKSICKVHTEGIPRVDLPANRPETATRFTYYTELDLKCSERCQKVIESVRANKNIGLDVMEGEARKMTDFARCPMKYLYRKVDNVTTNTTRQQQIEEGKKGRRGPNAPGKKSSDPAQDLAELDTEAGAEIDTGAEVRVVSKRKSSNTSMQKRQGKTAKSGKRTRATLTEQDGEEQDEATSSQTAKRPRTAATDGSAPKERNWRGSGRKRKGVKPASNFTTSTENTPAAAIEQSSRAMPPPVGLGISVNSLPISTLAVNGSSQDRPIDLSSDSDEPTVSTSIHPGTSNAQASLGATDFGGGNESDEQHVEGDDTPPEYPGQDLLSHVGTWTATNSAGMEDYWAGLLAPEVDPGADVSSAQMSDWQYQFGTSGNI</sequence>
<organism evidence="3 4">
    <name type="scientific">Zasmidium cellare</name>
    <name type="common">Wine cellar mold</name>
    <name type="synonym">Racodium cellare</name>
    <dbReference type="NCBI Taxonomy" id="395010"/>
    <lineage>
        <taxon>Eukaryota</taxon>
        <taxon>Fungi</taxon>
        <taxon>Dikarya</taxon>
        <taxon>Ascomycota</taxon>
        <taxon>Pezizomycotina</taxon>
        <taxon>Dothideomycetes</taxon>
        <taxon>Dothideomycetidae</taxon>
        <taxon>Mycosphaerellales</taxon>
        <taxon>Mycosphaerellaceae</taxon>
        <taxon>Zasmidium</taxon>
    </lineage>
</organism>
<evidence type="ECO:0000256" key="1">
    <source>
        <dbReference type="SAM" id="Coils"/>
    </source>
</evidence>
<comment type="caution">
    <text evidence="3">The sequence shown here is derived from an EMBL/GenBank/DDBJ whole genome shotgun (WGS) entry which is preliminary data.</text>
</comment>
<reference evidence="3 4" key="1">
    <citation type="journal article" date="2023" name="G3 (Bethesda)">
        <title>A chromosome-level genome assembly of Zasmidium syzygii isolated from banana leaves.</title>
        <authorList>
            <person name="van Westerhoven A.C."/>
            <person name="Mehrabi R."/>
            <person name="Talebi R."/>
            <person name="Steentjes M.B.F."/>
            <person name="Corcolon B."/>
            <person name="Chong P.A."/>
            <person name="Kema G.H.J."/>
            <person name="Seidl M.F."/>
        </authorList>
    </citation>
    <scope>NUCLEOTIDE SEQUENCE [LARGE SCALE GENOMIC DNA]</scope>
    <source>
        <strain evidence="3 4">P124</strain>
    </source>
</reference>
<feature type="compositionally biased region" description="Basic residues" evidence="2">
    <location>
        <begin position="657"/>
        <end position="669"/>
    </location>
</feature>
<evidence type="ECO:0000313" key="4">
    <source>
        <dbReference type="Proteomes" id="UP001305779"/>
    </source>
</evidence>
<evidence type="ECO:0000256" key="2">
    <source>
        <dbReference type="SAM" id="MobiDB-lite"/>
    </source>
</evidence>
<feature type="region of interest" description="Disordered" evidence="2">
    <location>
        <begin position="271"/>
        <end position="301"/>
    </location>
</feature>
<feature type="region of interest" description="Disordered" evidence="2">
    <location>
        <begin position="763"/>
        <end position="827"/>
    </location>
</feature>
<feature type="compositionally biased region" description="Polar residues" evidence="2">
    <location>
        <begin position="87"/>
        <end position="114"/>
    </location>
</feature>
<feature type="coiled-coil region" evidence="1">
    <location>
        <begin position="387"/>
        <end position="414"/>
    </location>
</feature>
<feature type="compositionally biased region" description="Polar residues" evidence="2">
    <location>
        <begin position="272"/>
        <end position="301"/>
    </location>
</feature>
<keyword evidence="1" id="KW-0175">Coiled coil</keyword>
<name>A0ABR0DZZ6_ZASCE</name>
<dbReference type="Proteomes" id="UP001305779">
    <property type="component" value="Unassembled WGS sequence"/>
</dbReference>
<feature type="region of interest" description="Disordered" evidence="2">
    <location>
        <begin position="51"/>
        <end position="114"/>
    </location>
</feature>
<evidence type="ECO:0000313" key="3">
    <source>
        <dbReference type="EMBL" id="KAK4494669.1"/>
    </source>
</evidence>
<feature type="compositionally biased region" description="Polar residues" evidence="2">
    <location>
        <begin position="65"/>
        <end position="80"/>
    </location>
</feature>
<accession>A0ABR0DZZ6</accession>
<feature type="compositionally biased region" description="Polar residues" evidence="2">
    <location>
        <begin position="780"/>
        <end position="797"/>
    </location>
</feature>
<feature type="region of interest" description="Disordered" evidence="2">
    <location>
        <begin position="316"/>
        <end position="384"/>
    </location>
</feature>
<gene>
    <name evidence="3" type="ORF">PRZ48_014025</name>
</gene>
<keyword evidence="4" id="KW-1185">Reference proteome</keyword>
<proteinExistence type="predicted"/>
<feature type="region of interest" description="Disordered" evidence="2">
    <location>
        <begin position="593"/>
        <end position="747"/>
    </location>
</feature>
<protein>
    <submittedName>
        <fullName evidence="3">Uncharacterized protein</fullName>
    </submittedName>
</protein>
<feature type="compositionally biased region" description="Polar residues" evidence="2">
    <location>
        <begin position="721"/>
        <end position="740"/>
    </location>
</feature>